<keyword evidence="2" id="KW-1185">Reference proteome</keyword>
<dbReference type="Proteomes" id="UP000735302">
    <property type="component" value="Unassembled WGS sequence"/>
</dbReference>
<comment type="caution">
    <text evidence="1">The sequence shown here is derived from an EMBL/GenBank/DDBJ whole genome shotgun (WGS) entry which is preliminary data.</text>
</comment>
<evidence type="ECO:0000313" key="2">
    <source>
        <dbReference type="Proteomes" id="UP000735302"/>
    </source>
</evidence>
<dbReference type="EMBL" id="BLXT01007949">
    <property type="protein sequence ID" value="GFO44273.1"/>
    <property type="molecule type" value="Genomic_DNA"/>
</dbReference>
<protein>
    <submittedName>
        <fullName evidence="1">3 beta-hydroxysteroid dehydrogenase/delta 5--&gt;4-isomerase type 1</fullName>
    </submittedName>
</protein>
<name>A0AAV4DJP2_9GAST</name>
<dbReference type="AlphaFoldDB" id="A0AAV4DJP2"/>
<reference evidence="1 2" key="1">
    <citation type="journal article" date="2021" name="Elife">
        <title>Chloroplast acquisition without the gene transfer in kleptoplastic sea slugs, Plakobranchus ocellatus.</title>
        <authorList>
            <person name="Maeda T."/>
            <person name="Takahashi S."/>
            <person name="Yoshida T."/>
            <person name="Shimamura S."/>
            <person name="Takaki Y."/>
            <person name="Nagai Y."/>
            <person name="Toyoda A."/>
            <person name="Suzuki Y."/>
            <person name="Arimoto A."/>
            <person name="Ishii H."/>
            <person name="Satoh N."/>
            <person name="Nishiyama T."/>
            <person name="Hasebe M."/>
            <person name="Maruyama T."/>
            <person name="Minagawa J."/>
            <person name="Obokata J."/>
            <person name="Shigenobu S."/>
        </authorList>
    </citation>
    <scope>NUCLEOTIDE SEQUENCE [LARGE SCALE GENOMIC DNA]</scope>
</reference>
<gene>
    <name evidence="1" type="ORF">PoB_007077800</name>
</gene>
<proteinExistence type="predicted"/>
<evidence type="ECO:0000313" key="1">
    <source>
        <dbReference type="EMBL" id="GFO44273.1"/>
    </source>
</evidence>
<accession>A0AAV4DJP2</accession>
<organism evidence="1 2">
    <name type="scientific">Plakobranchus ocellatus</name>
    <dbReference type="NCBI Taxonomy" id="259542"/>
    <lineage>
        <taxon>Eukaryota</taxon>
        <taxon>Metazoa</taxon>
        <taxon>Spiralia</taxon>
        <taxon>Lophotrochozoa</taxon>
        <taxon>Mollusca</taxon>
        <taxon>Gastropoda</taxon>
        <taxon>Heterobranchia</taxon>
        <taxon>Euthyneura</taxon>
        <taxon>Panpulmonata</taxon>
        <taxon>Sacoglossa</taxon>
        <taxon>Placobranchoidea</taxon>
        <taxon>Plakobranchidae</taxon>
        <taxon>Plakobranchus</taxon>
    </lineage>
</organism>
<sequence length="122" mass="13502">MKLPSGSAASPVPRSYLHNQMAFLTTHMGHAPVRGNYGSVVPAEELLDIEDKEGVTRPTILEESQCPPLPLPRLFLFLHHQVFPLAPHHCTAVVPVPGKRQPVNFSGHGSRHHHQKTLILVF</sequence>